<reference evidence="8" key="1">
    <citation type="journal article" date="2022" name="ISME J.">
        <title>Genetic and phylogenetic analysis of dissimilatory iodate-reducing bacteria identifies potential niches across the world's oceans.</title>
        <authorList>
            <person name="Reyes-Umana V."/>
            <person name="Henning Z."/>
            <person name="Lee K."/>
            <person name="Barnum T.P."/>
            <person name="Coates J.D."/>
        </authorList>
    </citation>
    <scope>NUCLEOTIDE SEQUENCE [LARGE SCALE GENOMIC DNA]</scope>
    <source>
        <strain evidence="8">IR12</strain>
    </source>
</reference>
<proteinExistence type="inferred from homology"/>
<dbReference type="InterPro" id="IPR015421">
    <property type="entry name" value="PyrdxlP-dep_Trfase_major"/>
</dbReference>
<dbReference type="GO" id="GO:0008483">
    <property type="term" value="F:transaminase activity"/>
    <property type="evidence" value="ECO:0007669"/>
    <property type="project" value="UniProtKB-KW"/>
</dbReference>
<dbReference type="InterPro" id="IPR036390">
    <property type="entry name" value="WH_DNA-bd_sf"/>
</dbReference>
<dbReference type="GO" id="GO:0003677">
    <property type="term" value="F:DNA binding"/>
    <property type="evidence" value="ECO:0007669"/>
    <property type="project" value="UniProtKB-KW"/>
</dbReference>
<dbReference type="Gene3D" id="1.10.10.10">
    <property type="entry name" value="Winged helix-like DNA-binding domain superfamily/Winged helix DNA-binding domain"/>
    <property type="match status" value="1"/>
</dbReference>
<protein>
    <submittedName>
        <fullName evidence="7">PLP-dependent aminotransferase family protein</fullName>
    </submittedName>
</protein>
<dbReference type="SUPFAM" id="SSF46785">
    <property type="entry name" value="Winged helix' DNA-binding domain"/>
    <property type="match status" value="1"/>
</dbReference>
<dbReference type="SMART" id="SM00345">
    <property type="entry name" value="HTH_GNTR"/>
    <property type="match status" value="1"/>
</dbReference>
<dbReference type="CDD" id="cd00609">
    <property type="entry name" value="AAT_like"/>
    <property type="match status" value="1"/>
</dbReference>
<evidence type="ECO:0000313" key="7">
    <source>
        <dbReference type="EMBL" id="MBT0963087.1"/>
    </source>
</evidence>
<dbReference type="PANTHER" id="PTHR46577">
    <property type="entry name" value="HTH-TYPE TRANSCRIPTIONAL REGULATORY PROTEIN GABR"/>
    <property type="match status" value="1"/>
</dbReference>
<dbReference type="AlphaFoldDB" id="A0A944DCS9"/>
<dbReference type="PROSITE" id="PS50949">
    <property type="entry name" value="HTH_GNTR"/>
    <property type="match status" value="1"/>
</dbReference>
<dbReference type="CDD" id="cd07377">
    <property type="entry name" value="WHTH_GntR"/>
    <property type="match status" value="1"/>
</dbReference>
<dbReference type="RefSeq" id="WP_214363025.1">
    <property type="nucleotide sequence ID" value="NZ_JAEKFT010000024.1"/>
</dbReference>
<gene>
    <name evidence="7" type="ORF">I8J34_18040</name>
</gene>
<evidence type="ECO:0000256" key="4">
    <source>
        <dbReference type="ARBA" id="ARBA00023125"/>
    </source>
</evidence>
<dbReference type="InterPro" id="IPR036388">
    <property type="entry name" value="WH-like_DNA-bd_sf"/>
</dbReference>
<dbReference type="Proteomes" id="UP000694660">
    <property type="component" value="Unassembled WGS sequence"/>
</dbReference>
<dbReference type="InterPro" id="IPR004839">
    <property type="entry name" value="Aminotransferase_I/II_large"/>
</dbReference>
<dbReference type="InterPro" id="IPR000524">
    <property type="entry name" value="Tscrpt_reg_HTH_GntR"/>
</dbReference>
<evidence type="ECO:0000259" key="6">
    <source>
        <dbReference type="PROSITE" id="PS50949"/>
    </source>
</evidence>
<evidence type="ECO:0000256" key="5">
    <source>
        <dbReference type="ARBA" id="ARBA00023163"/>
    </source>
</evidence>
<evidence type="ECO:0000256" key="1">
    <source>
        <dbReference type="ARBA" id="ARBA00005384"/>
    </source>
</evidence>
<evidence type="ECO:0000256" key="3">
    <source>
        <dbReference type="ARBA" id="ARBA00023015"/>
    </source>
</evidence>
<comment type="similarity">
    <text evidence="1">In the C-terminal section; belongs to the class-I pyridoxal-phosphate-dependent aminotransferase family.</text>
</comment>
<evidence type="ECO:0000256" key="2">
    <source>
        <dbReference type="ARBA" id="ARBA00022898"/>
    </source>
</evidence>
<evidence type="ECO:0000313" key="8">
    <source>
        <dbReference type="Proteomes" id="UP000694660"/>
    </source>
</evidence>
<keyword evidence="8" id="KW-1185">Reference proteome</keyword>
<sequence length="501" mass="55161">MNAELIGALIAQRLWSQPGASLLKTRLYLVLRQAILDGAIPTGIKLPPSRMLADALSLGRNTVVRAYDQLLIEGYLETRVGDGTYVVESLSVPGRRAASQTPRPPATTELLSLRGRRIAGTGASSSVQHGAFMPGIPDTEHFPFTTWRRLLSKYVRREQSHLLHYGVGGFGPLRTELADYLRATRLIQCEPRQVMIFNGTHQAIDLCARLLCDAGDRVWMEEPGYWGARTVLQAAGLQAEPIALDDKGIAPTEADWEKPPRLVFMSPSSQYPTGIVLSLERRLELLAKAREHGAWLIEDDYDNELRYHNRPVASLFGLDGAERVIYLGTFSKVMYPGLRLAYLVVPPALVDAFAAGNAEMYREGRLTDQAALAEFIAEGHFAAHLKRMRAIYRERRDALRSILSTRLGDALTASGGDGGLHLLYYFNAPVDDAVLAAASMARGVVFRPLSIYYLDPDRARSGMNLGYACVPMPRIGPAADILCQVLEQGFAELGRRCPVGC</sequence>
<name>A0A944DCS9_DENI1</name>
<dbReference type="GO" id="GO:0030170">
    <property type="term" value="F:pyridoxal phosphate binding"/>
    <property type="evidence" value="ECO:0007669"/>
    <property type="project" value="InterPro"/>
</dbReference>
<dbReference type="PANTHER" id="PTHR46577:SF1">
    <property type="entry name" value="HTH-TYPE TRANSCRIPTIONAL REGULATORY PROTEIN GABR"/>
    <property type="match status" value="1"/>
</dbReference>
<keyword evidence="2" id="KW-0663">Pyridoxal phosphate</keyword>
<dbReference type="Gene3D" id="3.40.640.10">
    <property type="entry name" value="Type I PLP-dependent aspartate aminotransferase-like (Major domain)"/>
    <property type="match status" value="1"/>
</dbReference>
<dbReference type="Pfam" id="PF00155">
    <property type="entry name" value="Aminotran_1_2"/>
    <property type="match status" value="1"/>
</dbReference>
<dbReference type="GO" id="GO:0003700">
    <property type="term" value="F:DNA-binding transcription factor activity"/>
    <property type="evidence" value="ECO:0007669"/>
    <property type="project" value="InterPro"/>
</dbReference>
<keyword evidence="7" id="KW-0808">Transferase</keyword>
<comment type="caution">
    <text evidence="7">The sequence shown here is derived from an EMBL/GenBank/DDBJ whole genome shotgun (WGS) entry which is preliminary data.</text>
</comment>
<dbReference type="InterPro" id="IPR051446">
    <property type="entry name" value="HTH_trans_reg/aminotransferase"/>
</dbReference>
<dbReference type="EMBL" id="JAEKFT010000024">
    <property type="protein sequence ID" value="MBT0963087.1"/>
    <property type="molecule type" value="Genomic_DNA"/>
</dbReference>
<organism evidence="7 8">
    <name type="scientific">Denitromonas iodatirespirans</name>
    <dbReference type="NCBI Taxonomy" id="2795389"/>
    <lineage>
        <taxon>Bacteria</taxon>
        <taxon>Pseudomonadati</taxon>
        <taxon>Pseudomonadota</taxon>
        <taxon>Betaproteobacteria</taxon>
        <taxon>Rhodocyclales</taxon>
        <taxon>Zoogloeaceae</taxon>
        <taxon>Denitromonas</taxon>
    </lineage>
</organism>
<keyword evidence="4" id="KW-0238">DNA-binding</keyword>
<accession>A0A944DCS9</accession>
<keyword evidence="7" id="KW-0032">Aminotransferase</keyword>
<dbReference type="InterPro" id="IPR015424">
    <property type="entry name" value="PyrdxlP-dep_Trfase"/>
</dbReference>
<keyword evidence="5" id="KW-0804">Transcription</keyword>
<feature type="domain" description="HTH gntR-type" evidence="6">
    <location>
        <begin position="21"/>
        <end position="89"/>
    </location>
</feature>
<keyword evidence="3" id="KW-0805">Transcription regulation</keyword>
<dbReference type="Pfam" id="PF00392">
    <property type="entry name" value="GntR"/>
    <property type="match status" value="1"/>
</dbReference>
<dbReference type="SUPFAM" id="SSF53383">
    <property type="entry name" value="PLP-dependent transferases"/>
    <property type="match status" value="1"/>
</dbReference>